<organism evidence="1 2">
    <name type="scientific">Kwoniella heveanensis BCC8398</name>
    <dbReference type="NCBI Taxonomy" id="1296120"/>
    <lineage>
        <taxon>Eukaryota</taxon>
        <taxon>Fungi</taxon>
        <taxon>Dikarya</taxon>
        <taxon>Basidiomycota</taxon>
        <taxon>Agaricomycotina</taxon>
        <taxon>Tremellomycetes</taxon>
        <taxon>Tremellales</taxon>
        <taxon>Cryptococcaceae</taxon>
        <taxon>Kwoniella</taxon>
    </lineage>
</organism>
<reference evidence="1 2" key="1">
    <citation type="submission" date="2013-07" db="EMBL/GenBank/DDBJ databases">
        <title>The Genome Sequence of Cryptococcus heveanensis BCC8398.</title>
        <authorList>
            <consortium name="The Broad Institute Genome Sequencing Platform"/>
            <person name="Cuomo C."/>
            <person name="Litvintseva A."/>
            <person name="Chen Y."/>
            <person name="Heitman J."/>
            <person name="Sun S."/>
            <person name="Springer D."/>
            <person name="Dromer F."/>
            <person name="Young S.K."/>
            <person name="Zeng Q."/>
            <person name="Gargeya S."/>
            <person name="Fitzgerald M."/>
            <person name="Abouelleil A."/>
            <person name="Alvarado L."/>
            <person name="Berlin A.M."/>
            <person name="Chapman S.B."/>
            <person name="Dewar J."/>
            <person name="Goldberg J."/>
            <person name="Griggs A."/>
            <person name="Gujja S."/>
            <person name="Hansen M."/>
            <person name="Howarth C."/>
            <person name="Imamovic A."/>
            <person name="Larimer J."/>
            <person name="McCowan C."/>
            <person name="Murphy C."/>
            <person name="Pearson M."/>
            <person name="Priest M."/>
            <person name="Roberts A."/>
            <person name="Saif S."/>
            <person name="Shea T."/>
            <person name="Sykes S."/>
            <person name="Wortman J."/>
            <person name="Nusbaum C."/>
            <person name="Birren B."/>
        </authorList>
    </citation>
    <scope>NUCLEOTIDE SEQUENCE [LARGE SCALE GENOMIC DNA]</scope>
    <source>
        <strain evidence="1 2">BCC8398</strain>
    </source>
</reference>
<dbReference type="GO" id="GO:0009976">
    <property type="term" value="F:tocopherol cyclase activity"/>
    <property type="evidence" value="ECO:0007669"/>
    <property type="project" value="InterPro"/>
</dbReference>
<protein>
    <submittedName>
        <fullName evidence="1">Uncharacterized protein</fullName>
    </submittedName>
</protein>
<dbReference type="PANTHER" id="PTHR35309">
    <property type="match status" value="1"/>
</dbReference>
<dbReference type="InterPro" id="IPR025893">
    <property type="entry name" value="Tocopherol_cyclase"/>
</dbReference>
<dbReference type="PANTHER" id="PTHR35309:SF4">
    <property type="entry name" value="TOCOPHEROL CYCLASE"/>
    <property type="match status" value="1"/>
</dbReference>
<reference evidence="2" key="2">
    <citation type="submission" date="2013-12" db="EMBL/GenBank/DDBJ databases">
        <title>Evolution of pathogenesis and genome organization in the Tremellales.</title>
        <authorList>
            <person name="Cuomo C."/>
            <person name="Litvintseva A."/>
            <person name="Heitman J."/>
            <person name="Chen Y."/>
            <person name="Sun S."/>
            <person name="Springer D."/>
            <person name="Dromer F."/>
            <person name="Young S."/>
            <person name="Zeng Q."/>
            <person name="Chapman S."/>
            <person name="Gujja S."/>
            <person name="Saif S."/>
            <person name="Birren B."/>
        </authorList>
    </citation>
    <scope>NUCLEOTIDE SEQUENCE [LARGE SCALE GENOMIC DNA]</scope>
    <source>
        <strain evidence="2">BCC8398</strain>
    </source>
</reference>
<gene>
    <name evidence="1" type="ORF">I316_06384</name>
</gene>
<accession>A0A1B9GLW3</accession>
<dbReference type="EMBL" id="KI669511">
    <property type="protein sequence ID" value="OCF31998.1"/>
    <property type="molecule type" value="Genomic_DNA"/>
</dbReference>
<sequence>MSHYAPHTSATFEGYYNRFRLPSGASVCLIVSSVPKAKDRPFMISFTHVTRDGREWWQKNYWPKKWDVQRGAGDDYEIHWETGYFGYKADQVYWRLNTDEVRFSADQPSRGVPWRPDDPSSTPAGIIARLPLPIQWHVHTVEAKTEYSLEVDEINIADRDHSGTAMAHVEKNWAISFPSDYIWMQARNNDRGKGISMAGGSLIPGIQAYLVGYQGDAFVSFKPPTSTSILGMSLGLHSKIDSIKGVIDLEIVGWFTRLRVHGRCDPNTFFPFAAPLNTGHAPDYTVQSYASDITVEVFRRSWPWLEWTRVEKETFENGAMEFGGGFYKQGKK</sequence>
<name>A0A1B9GLW3_9TREE</name>
<evidence type="ECO:0000313" key="1">
    <source>
        <dbReference type="EMBL" id="OCF31998.1"/>
    </source>
</evidence>
<dbReference type="Proteomes" id="UP000092666">
    <property type="component" value="Unassembled WGS sequence"/>
</dbReference>
<keyword evidence="2" id="KW-1185">Reference proteome</keyword>
<dbReference type="AlphaFoldDB" id="A0A1B9GLW3"/>
<dbReference type="OrthoDB" id="5421239at2759"/>
<proteinExistence type="predicted"/>
<evidence type="ECO:0000313" key="2">
    <source>
        <dbReference type="Proteomes" id="UP000092666"/>
    </source>
</evidence>